<protein>
    <submittedName>
        <fullName evidence="5">MATH domain and coiled-coil domain-containing protein At2g42480-like</fullName>
    </submittedName>
</protein>
<dbReference type="SMART" id="SM00061">
    <property type="entry name" value="MATH"/>
    <property type="match status" value="1"/>
</dbReference>
<dbReference type="CDD" id="cd00121">
    <property type="entry name" value="MATH"/>
    <property type="match status" value="1"/>
</dbReference>
<dbReference type="PROSITE" id="PS51257">
    <property type="entry name" value="PROKAR_LIPOPROTEIN"/>
    <property type="match status" value="1"/>
</dbReference>
<feature type="domain" description="MATH" evidence="3">
    <location>
        <begin position="6"/>
        <end position="136"/>
    </location>
</feature>
<organism evidence="4 5">
    <name type="scientific">Camelina sativa</name>
    <name type="common">False flax</name>
    <name type="synonym">Myagrum sativum</name>
    <dbReference type="NCBI Taxonomy" id="90675"/>
    <lineage>
        <taxon>Eukaryota</taxon>
        <taxon>Viridiplantae</taxon>
        <taxon>Streptophyta</taxon>
        <taxon>Embryophyta</taxon>
        <taxon>Tracheophyta</taxon>
        <taxon>Spermatophyta</taxon>
        <taxon>Magnoliopsida</taxon>
        <taxon>eudicotyledons</taxon>
        <taxon>Gunneridae</taxon>
        <taxon>Pentapetalae</taxon>
        <taxon>rosids</taxon>
        <taxon>malvids</taxon>
        <taxon>Brassicales</taxon>
        <taxon>Brassicaceae</taxon>
        <taxon>Camelineae</taxon>
        <taxon>Camelina</taxon>
    </lineage>
</organism>
<dbReference type="Pfam" id="PF22486">
    <property type="entry name" value="MATH_2"/>
    <property type="match status" value="1"/>
</dbReference>
<gene>
    <name evidence="5" type="primary">LOC109132560</name>
</gene>
<dbReference type="PANTHER" id="PTHR46236:SF12">
    <property type="entry name" value="MATH DOMAIN-CONTAINING PROTEIN"/>
    <property type="match status" value="1"/>
</dbReference>
<evidence type="ECO:0000256" key="1">
    <source>
        <dbReference type="ARBA" id="ARBA00023054"/>
    </source>
</evidence>
<dbReference type="InterPro" id="IPR050804">
    <property type="entry name" value="MCC"/>
</dbReference>
<dbReference type="InterPro" id="IPR002083">
    <property type="entry name" value="MATH/TRAF_dom"/>
</dbReference>
<reference evidence="5" key="2">
    <citation type="submission" date="2025-08" db="UniProtKB">
        <authorList>
            <consortium name="RefSeq"/>
        </authorList>
    </citation>
    <scope>IDENTIFICATION</scope>
    <source>
        <tissue evidence="5">Leaf</tissue>
    </source>
</reference>
<evidence type="ECO:0000256" key="2">
    <source>
        <dbReference type="SAM" id="Coils"/>
    </source>
</evidence>
<evidence type="ECO:0000313" key="5">
    <source>
        <dbReference type="RefSeq" id="XP_019099797.1"/>
    </source>
</evidence>
<dbReference type="Proteomes" id="UP000694864">
    <property type="component" value="Chromosome 4"/>
</dbReference>
<evidence type="ECO:0000259" key="3">
    <source>
        <dbReference type="PROSITE" id="PS50144"/>
    </source>
</evidence>
<accession>A0ABM1RLA9</accession>
<dbReference type="InterPro" id="IPR008974">
    <property type="entry name" value="TRAF-like"/>
</dbReference>
<dbReference type="RefSeq" id="XP_019099797.1">
    <property type="nucleotide sequence ID" value="XM_019244252.1"/>
</dbReference>
<proteinExistence type="predicted"/>
<keyword evidence="4" id="KW-1185">Reference proteome</keyword>
<dbReference type="SUPFAM" id="SSF49599">
    <property type="entry name" value="TRAF domain-like"/>
    <property type="match status" value="1"/>
</dbReference>
<sequence length="319" mass="36707">MGNQVPRAFRFEIDTFSEKNAEITSPIFTSGGCEWYFTLHPKGTCRCNSYMCLFLNLANPQSLPTGWKRKARCHFLLLNQSGKVLDRSQLPNDEKRPRHKFCARTPSWGRTMTLPYRNLIENGLLEKDKLIVDFYISDVELVDRNGIVATSARKLFAKHPEIAEDLKPKNQFVKNEYMNVLLNLVETLNKPSQNHSEIEIQNSHSKLSELMEQGFKLDWLKEKLDEVSLKRKKSGADVQRLDERVKNLELVKLDLKLDCLKTKLEEVSLEKKKSDDADGSRVKEMEGRIKDLEMMVSDLKVELGKQKAKSSADGFLLID</sequence>
<evidence type="ECO:0000313" key="4">
    <source>
        <dbReference type="Proteomes" id="UP000694864"/>
    </source>
</evidence>
<feature type="coiled-coil region" evidence="2">
    <location>
        <begin position="238"/>
        <end position="309"/>
    </location>
</feature>
<name>A0ABM1RLA9_CAMSA</name>
<dbReference type="PROSITE" id="PS50144">
    <property type="entry name" value="MATH"/>
    <property type="match status" value="1"/>
</dbReference>
<keyword evidence="1 2" id="KW-0175">Coiled coil</keyword>
<reference evidence="4" key="1">
    <citation type="journal article" date="2014" name="Nat. Commun.">
        <title>The emerging biofuel crop Camelina sativa retains a highly undifferentiated hexaploid genome structure.</title>
        <authorList>
            <person name="Kagale S."/>
            <person name="Koh C."/>
            <person name="Nixon J."/>
            <person name="Bollina V."/>
            <person name="Clarke W.E."/>
            <person name="Tuteja R."/>
            <person name="Spillane C."/>
            <person name="Robinson S.J."/>
            <person name="Links M.G."/>
            <person name="Clarke C."/>
            <person name="Higgins E.E."/>
            <person name="Huebert T."/>
            <person name="Sharpe A.G."/>
            <person name="Parkin I.A."/>
        </authorList>
    </citation>
    <scope>NUCLEOTIDE SEQUENCE [LARGE SCALE GENOMIC DNA]</scope>
    <source>
        <strain evidence="4">cv. DH55</strain>
    </source>
</reference>
<dbReference type="PANTHER" id="PTHR46236">
    <property type="entry name" value="TRAF-LIKE SUPERFAMILY PROTEIN"/>
    <property type="match status" value="1"/>
</dbReference>
<dbReference type="GeneID" id="109132560"/>
<dbReference type="Gene3D" id="2.60.210.10">
    <property type="entry name" value="Apoptosis, Tumor Necrosis Factor Receptor Associated Protein 2, Chain A"/>
    <property type="match status" value="1"/>
</dbReference>